<proteinExistence type="inferred from homology"/>
<sequence length="283" mass="31518">MEVSAGAFTRVYDPSEGLSEQWYINDHTIVRDAEGGWHLFGITHPEPAAPFDETVFAHATARSLHGPWITRDPALLVDPDYGETQLWAPHVVYADDRYWMFYSGGGPDRTATAINLATSPDLFHWTRHPDGPLFHDGYDARDPMVLRIRGLWVMYYCATSDPEGGHHVVAYRVSPDLVHWGPRRIAYADPLTGTEGGNTESPFVLRHNGIWYLFIGPRPEYVGTEVFRGEGPFHFRPSDRVGRIRAHAAEVVDDGELWVTSAGWAQGGVSLAPLLIPDGECGP</sequence>
<dbReference type="EMBL" id="CP041695">
    <property type="protein sequence ID" value="QDP83697.1"/>
    <property type="molecule type" value="Genomic_DNA"/>
</dbReference>
<dbReference type="GO" id="GO:0016798">
    <property type="term" value="F:hydrolase activity, acting on glycosyl bonds"/>
    <property type="evidence" value="ECO:0007669"/>
    <property type="project" value="UniProtKB-KW"/>
</dbReference>
<evidence type="ECO:0000256" key="1">
    <source>
        <dbReference type="ARBA" id="ARBA00009902"/>
    </source>
</evidence>
<organism evidence="5 6">
    <name type="scientific">Nocardia otitidiscaviarum</name>
    <dbReference type="NCBI Taxonomy" id="1823"/>
    <lineage>
        <taxon>Bacteria</taxon>
        <taxon>Bacillati</taxon>
        <taxon>Actinomycetota</taxon>
        <taxon>Actinomycetes</taxon>
        <taxon>Mycobacteriales</taxon>
        <taxon>Nocardiaceae</taxon>
        <taxon>Nocardia</taxon>
    </lineage>
</organism>
<dbReference type="Gene3D" id="2.115.10.20">
    <property type="entry name" value="Glycosyl hydrolase domain, family 43"/>
    <property type="match status" value="1"/>
</dbReference>
<comment type="similarity">
    <text evidence="1">Belongs to the glycosyl hydrolase 32 family.</text>
</comment>
<dbReference type="Pfam" id="PF00251">
    <property type="entry name" value="Glyco_hydro_32N"/>
    <property type="match status" value="1"/>
</dbReference>
<dbReference type="InterPro" id="IPR013148">
    <property type="entry name" value="Glyco_hydro_32_N"/>
</dbReference>
<keyword evidence="3" id="KW-0326">Glycosidase</keyword>
<evidence type="ECO:0000259" key="4">
    <source>
        <dbReference type="Pfam" id="PF00251"/>
    </source>
</evidence>
<protein>
    <submittedName>
        <fullName evidence="5">Family 43 glycosylhydrolase</fullName>
    </submittedName>
</protein>
<accession>A0A516NXQ6</accession>
<dbReference type="SUPFAM" id="SSF75005">
    <property type="entry name" value="Arabinanase/levansucrase/invertase"/>
    <property type="match status" value="1"/>
</dbReference>
<feature type="domain" description="Glycosyl hydrolase family 32 N-terminal" evidence="4">
    <location>
        <begin position="21"/>
        <end position="182"/>
    </location>
</feature>
<evidence type="ECO:0000313" key="6">
    <source>
        <dbReference type="Proteomes" id="UP000317039"/>
    </source>
</evidence>
<dbReference type="InterPro" id="IPR023296">
    <property type="entry name" value="Glyco_hydro_beta-prop_sf"/>
</dbReference>
<evidence type="ECO:0000256" key="2">
    <source>
        <dbReference type="ARBA" id="ARBA00022801"/>
    </source>
</evidence>
<evidence type="ECO:0000256" key="3">
    <source>
        <dbReference type="ARBA" id="ARBA00023295"/>
    </source>
</evidence>
<gene>
    <name evidence="5" type="ORF">FOH10_22695</name>
</gene>
<evidence type="ECO:0000313" key="5">
    <source>
        <dbReference type="EMBL" id="QDP83697.1"/>
    </source>
</evidence>
<keyword evidence="2 5" id="KW-0378">Hydrolase</keyword>
<dbReference type="AlphaFoldDB" id="A0A516NXQ6"/>
<name>A0A516NXQ6_9NOCA</name>
<dbReference type="KEGG" id="nod:FOH10_22695"/>
<dbReference type="Proteomes" id="UP000317039">
    <property type="component" value="Chromosome"/>
</dbReference>
<reference evidence="5 6" key="1">
    <citation type="submission" date="2019-07" db="EMBL/GenBank/DDBJ databases">
        <title>Complete Genome Sequence and Methylome Analysis of Nocardia otitidis-caviarum NEB252.</title>
        <authorList>
            <person name="Fomenkov A."/>
            <person name="Anton B.P."/>
            <person name="Vincze T."/>
            <person name="Roberts R.J."/>
        </authorList>
    </citation>
    <scope>NUCLEOTIDE SEQUENCE [LARGE SCALE GENOMIC DNA]</scope>
    <source>
        <strain evidence="5 6">NEB252</strain>
    </source>
</reference>